<dbReference type="Gramene" id="CMN153CT">
    <property type="protein sequence ID" value="CMN153CT"/>
    <property type="gene ID" value="CMN153C"/>
</dbReference>
<dbReference type="KEGG" id="cme:CYME_CMN153C"/>
<proteinExistence type="predicted"/>
<gene>
    <name evidence="3" type="ORF">CYME_CMN153C</name>
</gene>
<organism evidence="3 4">
    <name type="scientific">Cyanidioschyzon merolae (strain NIES-3377 / 10D)</name>
    <name type="common">Unicellular red alga</name>
    <dbReference type="NCBI Taxonomy" id="280699"/>
    <lineage>
        <taxon>Eukaryota</taxon>
        <taxon>Rhodophyta</taxon>
        <taxon>Bangiophyceae</taxon>
        <taxon>Cyanidiales</taxon>
        <taxon>Cyanidiaceae</taxon>
        <taxon>Cyanidioschyzon</taxon>
    </lineage>
</organism>
<evidence type="ECO:0000313" key="4">
    <source>
        <dbReference type="Proteomes" id="UP000007014"/>
    </source>
</evidence>
<keyword evidence="4" id="KW-1185">Reference proteome</keyword>
<feature type="compositionally biased region" description="Low complexity" evidence="2">
    <location>
        <begin position="228"/>
        <end position="248"/>
    </location>
</feature>
<evidence type="ECO:0000256" key="2">
    <source>
        <dbReference type="SAM" id="MobiDB-lite"/>
    </source>
</evidence>
<reference evidence="3 4" key="2">
    <citation type="journal article" date="2007" name="BMC Biol.">
        <title>A 100%-complete sequence reveals unusually simple genomic features in the hot-spring red alga Cyanidioschyzon merolae.</title>
        <authorList>
            <person name="Nozaki H."/>
            <person name="Takano H."/>
            <person name="Misumi O."/>
            <person name="Terasawa K."/>
            <person name="Matsuzaki M."/>
            <person name="Maruyama S."/>
            <person name="Nishida K."/>
            <person name="Yagisawa F."/>
            <person name="Yoshida Y."/>
            <person name="Fujiwara T."/>
            <person name="Takio S."/>
            <person name="Tamura K."/>
            <person name="Chung S.J."/>
            <person name="Nakamura S."/>
            <person name="Kuroiwa H."/>
            <person name="Tanaka K."/>
            <person name="Sato N."/>
            <person name="Kuroiwa T."/>
        </authorList>
    </citation>
    <scope>NUCLEOTIDE SEQUENCE [LARGE SCALE GENOMIC DNA]</scope>
    <source>
        <strain evidence="3 4">10D</strain>
    </source>
</reference>
<evidence type="ECO:0000256" key="1">
    <source>
        <dbReference type="SAM" id="Coils"/>
    </source>
</evidence>
<dbReference type="EMBL" id="AP006496">
    <property type="protein sequence ID" value="BAM81255.1"/>
    <property type="molecule type" value="Genomic_DNA"/>
</dbReference>
<sequence>MRSPSSAPVTWDMTVPSVEEVAQLLEEAESQLKRFDSVSEALERDVHALRALVEQVPAAAHLERTSETSTGQPLVFQWNQQHSAHLDRLVTQERATEASDMSVWRRVADALKPALPLVREAFAPESLAEACRTRYLAVEAYRKRADWADEQLTTMLLGLDAVPGVSRQALLLAHQLRRPAQAKQISALIGRRKKLIDRCLAIEAELEQQRVQLGLLPTDKNGAEPMRSAAESTTSSSTSTSAASSHTALEPDPD</sequence>
<dbReference type="RefSeq" id="XP_005537291.1">
    <property type="nucleotide sequence ID" value="XM_005537234.1"/>
</dbReference>
<keyword evidence="1" id="KW-0175">Coiled coil</keyword>
<protein>
    <submittedName>
        <fullName evidence="3">Uncharacterized protein</fullName>
    </submittedName>
</protein>
<reference evidence="3 4" key="1">
    <citation type="journal article" date="2004" name="Nature">
        <title>Genome sequence of the ultrasmall unicellular red alga Cyanidioschyzon merolae 10D.</title>
        <authorList>
            <person name="Matsuzaki M."/>
            <person name="Misumi O."/>
            <person name="Shin-i T."/>
            <person name="Maruyama S."/>
            <person name="Takahara M."/>
            <person name="Miyagishima S."/>
            <person name="Mori T."/>
            <person name="Nishida K."/>
            <person name="Yagisawa F."/>
            <person name="Nishida K."/>
            <person name="Yoshida Y."/>
            <person name="Nishimura Y."/>
            <person name="Nakao S."/>
            <person name="Kobayashi T."/>
            <person name="Momoyama Y."/>
            <person name="Higashiyama T."/>
            <person name="Minoda A."/>
            <person name="Sano M."/>
            <person name="Nomoto H."/>
            <person name="Oishi K."/>
            <person name="Hayashi H."/>
            <person name="Ohta F."/>
            <person name="Nishizaka S."/>
            <person name="Haga S."/>
            <person name="Miura S."/>
            <person name="Morishita T."/>
            <person name="Kabeya Y."/>
            <person name="Terasawa K."/>
            <person name="Suzuki Y."/>
            <person name="Ishii Y."/>
            <person name="Asakawa S."/>
            <person name="Takano H."/>
            <person name="Ohta N."/>
            <person name="Kuroiwa H."/>
            <person name="Tanaka K."/>
            <person name="Shimizu N."/>
            <person name="Sugano S."/>
            <person name="Sato N."/>
            <person name="Nozaki H."/>
            <person name="Ogasawara N."/>
            <person name="Kohara Y."/>
            <person name="Kuroiwa T."/>
        </authorList>
    </citation>
    <scope>NUCLEOTIDE SEQUENCE [LARGE SCALE GENOMIC DNA]</scope>
    <source>
        <strain evidence="3 4">10D</strain>
    </source>
</reference>
<dbReference type="HOGENOM" id="CLU_1095626_0_0_1"/>
<evidence type="ECO:0000313" key="3">
    <source>
        <dbReference type="EMBL" id="BAM81255.1"/>
    </source>
</evidence>
<feature type="coiled-coil region" evidence="1">
    <location>
        <begin position="18"/>
        <end position="45"/>
    </location>
</feature>
<dbReference type="GeneID" id="16995384"/>
<accession>M1V5U0</accession>
<dbReference type="OrthoDB" id="10473344at2759"/>
<dbReference type="Proteomes" id="UP000007014">
    <property type="component" value="Chromosome 14"/>
</dbReference>
<name>M1V5U0_CYAM1</name>
<feature type="region of interest" description="Disordered" evidence="2">
    <location>
        <begin position="216"/>
        <end position="254"/>
    </location>
</feature>
<dbReference type="AlphaFoldDB" id="M1V5U0"/>